<dbReference type="InterPro" id="IPR009936">
    <property type="entry name" value="DUF1468"/>
</dbReference>
<dbReference type="Pfam" id="PF07331">
    <property type="entry name" value="TctB"/>
    <property type="match status" value="1"/>
</dbReference>
<evidence type="ECO:0000256" key="1">
    <source>
        <dbReference type="SAM" id="Phobius"/>
    </source>
</evidence>
<accession>A0ABX4N5T7</accession>
<comment type="caution">
    <text evidence="3">The sequence shown here is derived from an EMBL/GenBank/DDBJ whole genome shotgun (WGS) entry which is preliminary data.</text>
</comment>
<dbReference type="Proteomes" id="UP000229263">
    <property type="component" value="Unassembled WGS sequence"/>
</dbReference>
<evidence type="ECO:0000313" key="4">
    <source>
        <dbReference type="Proteomes" id="UP000229263"/>
    </source>
</evidence>
<feature type="transmembrane region" description="Helical" evidence="1">
    <location>
        <begin position="128"/>
        <end position="149"/>
    </location>
</feature>
<organism evidence="3 4">
    <name type="scientific">Glutamicibacter mysorens</name>
    <dbReference type="NCBI Taxonomy" id="257984"/>
    <lineage>
        <taxon>Bacteria</taxon>
        <taxon>Bacillati</taxon>
        <taxon>Actinomycetota</taxon>
        <taxon>Actinomycetes</taxon>
        <taxon>Micrococcales</taxon>
        <taxon>Micrococcaceae</taxon>
        <taxon>Glutamicibacter</taxon>
    </lineage>
</organism>
<dbReference type="EMBL" id="PGEY01000001">
    <property type="protein sequence ID" value="PJJ45192.1"/>
    <property type="molecule type" value="Genomic_DNA"/>
</dbReference>
<feature type="transmembrane region" description="Helical" evidence="1">
    <location>
        <begin position="20"/>
        <end position="43"/>
    </location>
</feature>
<evidence type="ECO:0000313" key="3">
    <source>
        <dbReference type="EMBL" id="PJJ45192.1"/>
    </source>
</evidence>
<keyword evidence="4" id="KW-1185">Reference proteome</keyword>
<sequence length="165" mass="18202">MSPMSHHNEVGFKLRPFQISTVVIALVGAGCAIYGFALGLGTLAQPRAGAWPFLIGLGMFIAALVLFFTERDNSDYEAFSKQSLVNVAGFGLMITYILLFKYVGFTLATLLISIAWLRWMAREPWRFVLWYSVVQTALFVVIFSILLAVPLPADPIVNLILGKGL</sequence>
<name>A0ABX4N5T7_9MICC</name>
<keyword evidence="1" id="KW-0472">Membrane</keyword>
<keyword evidence="1" id="KW-0812">Transmembrane</keyword>
<evidence type="ECO:0000259" key="2">
    <source>
        <dbReference type="Pfam" id="PF07331"/>
    </source>
</evidence>
<reference evidence="3 4" key="1">
    <citation type="submission" date="2017-11" db="EMBL/GenBank/DDBJ databases">
        <title>Sequencing the genomes of 1000 actinobacteria strains.</title>
        <authorList>
            <person name="Klenk H.-P."/>
        </authorList>
    </citation>
    <scope>NUCLEOTIDE SEQUENCE [LARGE SCALE GENOMIC DNA]</scope>
    <source>
        <strain evidence="3 4">DSM 12798</strain>
    </source>
</reference>
<feature type="transmembrane region" description="Helical" evidence="1">
    <location>
        <begin position="50"/>
        <end position="68"/>
    </location>
</feature>
<keyword evidence="1" id="KW-1133">Transmembrane helix</keyword>
<gene>
    <name evidence="3" type="ORF">ATK23_2450</name>
</gene>
<protein>
    <submittedName>
        <fullName evidence="3">Tripartite tricarboxylate transporter TctB family protein</fullName>
    </submittedName>
</protein>
<feature type="domain" description="DUF1468" evidence="2">
    <location>
        <begin position="22"/>
        <end position="152"/>
    </location>
</feature>
<feature type="transmembrane region" description="Helical" evidence="1">
    <location>
        <begin position="88"/>
        <end position="116"/>
    </location>
</feature>
<proteinExistence type="predicted"/>